<accession>A0A917TH69</accession>
<gene>
    <name evidence="2" type="ORF">GCM10007977_025330</name>
</gene>
<name>A0A917TH69_9ACTN</name>
<reference evidence="2" key="1">
    <citation type="journal article" date="2014" name="Int. J. Syst. Evol. Microbiol.">
        <title>Complete genome sequence of Corynebacterium casei LMG S-19264T (=DSM 44701T), isolated from a smear-ripened cheese.</title>
        <authorList>
            <consortium name="US DOE Joint Genome Institute (JGI-PGF)"/>
            <person name="Walter F."/>
            <person name="Albersmeier A."/>
            <person name="Kalinowski J."/>
            <person name="Ruckert C."/>
        </authorList>
    </citation>
    <scope>NUCLEOTIDE SEQUENCE</scope>
    <source>
        <strain evidence="2">JCM 19831</strain>
    </source>
</reference>
<evidence type="ECO:0000313" key="2">
    <source>
        <dbReference type="EMBL" id="GGM23055.1"/>
    </source>
</evidence>
<comment type="caution">
    <text evidence="2">The sequence shown here is derived from an EMBL/GenBank/DDBJ whole genome shotgun (WGS) entry which is preliminary data.</text>
</comment>
<protein>
    <submittedName>
        <fullName evidence="2">Uncharacterized protein</fullName>
    </submittedName>
</protein>
<keyword evidence="3" id="KW-1185">Reference proteome</keyword>
<organism evidence="2 3">
    <name type="scientific">Dactylosporangium sucinum</name>
    <dbReference type="NCBI Taxonomy" id="1424081"/>
    <lineage>
        <taxon>Bacteria</taxon>
        <taxon>Bacillati</taxon>
        <taxon>Actinomycetota</taxon>
        <taxon>Actinomycetes</taxon>
        <taxon>Micromonosporales</taxon>
        <taxon>Micromonosporaceae</taxon>
        <taxon>Dactylosporangium</taxon>
    </lineage>
</organism>
<evidence type="ECO:0000256" key="1">
    <source>
        <dbReference type="SAM" id="MobiDB-lite"/>
    </source>
</evidence>
<dbReference type="EMBL" id="BMPI01000010">
    <property type="protein sequence ID" value="GGM23055.1"/>
    <property type="molecule type" value="Genomic_DNA"/>
</dbReference>
<sequence>MSGRCRQRRAGAEPAEAPGRELTVPSRPAPRRGARRAGRRRAAGGRGSALKMAAAVASPTAQAVLCAAASPAAAAASTTQGRHHRCCHPVRLMRSLPSGGTTPRRAQDCCRRTRWVAKVGAEVGGRLVGAALHHERRSIPEAVIRTVPSTASLDPDVRTAGSSRPAVRWDAWKAISFR</sequence>
<feature type="compositionally biased region" description="Basic residues" evidence="1">
    <location>
        <begin position="29"/>
        <end position="43"/>
    </location>
</feature>
<dbReference type="AlphaFoldDB" id="A0A917TH69"/>
<dbReference type="Proteomes" id="UP000642070">
    <property type="component" value="Unassembled WGS sequence"/>
</dbReference>
<feature type="region of interest" description="Disordered" evidence="1">
    <location>
        <begin position="1"/>
        <end position="46"/>
    </location>
</feature>
<evidence type="ECO:0000313" key="3">
    <source>
        <dbReference type="Proteomes" id="UP000642070"/>
    </source>
</evidence>
<feature type="compositionally biased region" description="Low complexity" evidence="1">
    <location>
        <begin position="12"/>
        <end position="21"/>
    </location>
</feature>
<reference evidence="2" key="2">
    <citation type="submission" date="2020-09" db="EMBL/GenBank/DDBJ databases">
        <authorList>
            <person name="Sun Q."/>
            <person name="Ohkuma M."/>
        </authorList>
    </citation>
    <scope>NUCLEOTIDE SEQUENCE</scope>
    <source>
        <strain evidence="2">JCM 19831</strain>
    </source>
</reference>
<proteinExistence type="predicted"/>